<organism evidence="4 5">
    <name type="scientific">Caldalkalibacillus horti</name>
    <dbReference type="NCBI Taxonomy" id="77523"/>
    <lineage>
        <taxon>Bacteria</taxon>
        <taxon>Bacillati</taxon>
        <taxon>Bacillota</taxon>
        <taxon>Bacilli</taxon>
        <taxon>Bacillales</taxon>
        <taxon>Bacillaceae</taxon>
        <taxon>Caldalkalibacillus</taxon>
    </lineage>
</organism>
<evidence type="ECO:0000259" key="3">
    <source>
        <dbReference type="SMART" id="SM00563"/>
    </source>
</evidence>
<reference evidence="4 5" key="1">
    <citation type="submission" date="2023-07" db="EMBL/GenBank/DDBJ databases">
        <title>Genomic Encyclopedia of Type Strains, Phase IV (KMG-IV): sequencing the most valuable type-strain genomes for metagenomic binning, comparative biology and taxonomic classification.</title>
        <authorList>
            <person name="Goeker M."/>
        </authorList>
    </citation>
    <scope>NUCLEOTIDE SEQUENCE [LARGE SCALE GENOMIC DNA]</scope>
    <source>
        <strain evidence="4 5">DSM 12751</strain>
    </source>
</reference>
<evidence type="ECO:0000313" key="4">
    <source>
        <dbReference type="EMBL" id="MDQ0167305.1"/>
    </source>
</evidence>
<dbReference type="PANTHER" id="PTHR10434:SF11">
    <property type="entry name" value="1-ACYL-SN-GLYCEROL-3-PHOSPHATE ACYLTRANSFERASE"/>
    <property type="match status" value="1"/>
</dbReference>
<name>A0ABT9W225_9BACI</name>
<dbReference type="RefSeq" id="WP_307396137.1">
    <property type="nucleotide sequence ID" value="NZ_BAAADK010000014.1"/>
</dbReference>
<keyword evidence="2 4" id="KW-0012">Acyltransferase</keyword>
<feature type="domain" description="Phospholipid/glycerol acyltransferase" evidence="3">
    <location>
        <begin position="45"/>
        <end position="166"/>
    </location>
</feature>
<dbReference type="InterPro" id="IPR002123">
    <property type="entry name" value="Plipid/glycerol_acylTrfase"/>
</dbReference>
<dbReference type="CDD" id="cd06551">
    <property type="entry name" value="LPLAT"/>
    <property type="match status" value="1"/>
</dbReference>
<evidence type="ECO:0000256" key="2">
    <source>
        <dbReference type="ARBA" id="ARBA00023315"/>
    </source>
</evidence>
<dbReference type="Pfam" id="PF01553">
    <property type="entry name" value="Acyltransferase"/>
    <property type="match status" value="1"/>
</dbReference>
<dbReference type="GO" id="GO:0016746">
    <property type="term" value="F:acyltransferase activity"/>
    <property type="evidence" value="ECO:0007669"/>
    <property type="project" value="UniProtKB-KW"/>
</dbReference>
<accession>A0ABT9W225</accession>
<gene>
    <name evidence="4" type="ORF">J2S11_003230</name>
</gene>
<dbReference type="Proteomes" id="UP001235840">
    <property type="component" value="Unassembled WGS sequence"/>
</dbReference>
<keyword evidence="5" id="KW-1185">Reference proteome</keyword>
<dbReference type="EMBL" id="JAUSTY010000014">
    <property type="protein sequence ID" value="MDQ0167305.1"/>
    <property type="molecule type" value="Genomic_DNA"/>
</dbReference>
<comment type="caution">
    <text evidence="4">The sequence shown here is derived from an EMBL/GenBank/DDBJ whole genome shotgun (WGS) entry which is preliminary data.</text>
</comment>
<sequence length="252" mass="30207">MIKADKSKWFNFIFYRYNLYYLLRRNFHSIRVRGEVDLEHKDQPVLYVMNHCSWWDGLIIYHVTQSLSTLQHYMMMDEKQMNHYGFFKRIGTFSIDKSSGKGIIESLQYAVDLLHEENQYGNGIWIFPQGEIYHLEDRPLRFYNGVGYVLERSPHVQVVPVTIYYSLAHHQKTEVTLSFGQPIQEEWSKLGKKRSSIRLENIVERQLNEHRRWVIHSIKEELSLFRPVIREGTSIHQTFDRFRGRNIDPPNV</sequence>
<keyword evidence="1" id="KW-0808">Transferase</keyword>
<proteinExistence type="predicted"/>
<evidence type="ECO:0000256" key="1">
    <source>
        <dbReference type="ARBA" id="ARBA00022679"/>
    </source>
</evidence>
<dbReference type="PANTHER" id="PTHR10434">
    <property type="entry name" value="1-ACYL-SN-GLYCEROL-3-PHOSPHATE ACYLTRANSFERASE"/>
    <property type="match status" value="1"/>
</dbReference>
<protein>
    <submittedName>
        <fullName evidence="4">1-acyl-sn-glycerol-3-phosphate acyltransferase</fullName>
    </submittedName>
</protein>
<dbReference type="SMART" id="SM00563">
    <property type="entry name" value="PlsC"/>
    <property type="match status" value="1"/>
</dbReference>
<dbReference type="SUPFAM" id="SSF69593">
    <property type="entry name" value="Glycerol-3-phosphate (1)-acyltransferase"/>
    <property type="match status" value="1"/>
</dbReference>
<evidence type="ECO:0000313" key="5">
    <source>
        <dbReference type="Proteomes" id="UP001235840"/>
    </source>
</evidence>